<dbReference type="InterPro" id="IPR045851">
    <property type="entry name" value="AMP-bd_C_sf"/>
</dbReference>
<evidence type="ECO:0000313" key="2">
    <source>
        <dbReference type="EMBL" id="AUW31046.1"/>
    </source>
</evidence>
<dbReference type="EMBL" id="KX264248">
    <property type="protein sequence ID" value="ANM86325.1"/>
    <property type="molecule type" value="Genomic_DNA"/>
</dbReference>
<dbReference type="AlphaFoldDB" id="A0A1Z1C424"/>
<proteinExistence type="predicted"/>
<reference evidence="2" key="2">
    <citation type="submission" date="2017-12" db="EMBL/GenBank/DDBJ databases">
        <title>Genome Sequencing Reveals a Rich Biosynthetic Potential.</title>
        <authorList>
            <person name="Bertrand R.L."/>
            <person name="Abdel-Hameed M.E."/>
            <person name="Sorensen J.L."/>
        </authorList>
    </citation>
    <scope>NUCLEOTIDE SEQUENCE</scope>
</reference>
<organism evidence="1">
    <name type="scientific">Cladonia uncialis subsp. uncialis</name>
    <dbReference type="NCBI Taxonomy" id="180999"/>
    <lineage>
        <taxon>Eukaryota</taxon>
        <taxon>Fungi</taxon>
        <taxon>Dikarya</taxon>
        <taxon>Ascomycota</taxon>
        <taxon>Pezizomycotina</taxon>
        <taxon>Lecanoromycetes</taxon>
        <taxon>OSLEUM clade</taxon>
        <taxon>Lecanoromycetidae</taxon>
        <taxon>Lecanorales</taxon>
        <taxon>Lecanorineae</taxon>
        <taxon>Cladoniaceae</taxon>
        <taxon>Cladonia</taxon>
    </lineage>
</organism>
<protein>
    <submittedName>
        <fullName evidence="1 2">PKS-like protein</fullName>
    </submittedName>
</protein>
<dbReference type="Gene3D" id="3.30.300.30">
    <property type="match status" value="1"/>
</dbReference>
<dbReference type="SUPFAM" id="SSF56801">
    <property type="entry name" value="Acetyl-CoA synthetase-like"/>
    <property type="match status" value="1"/>
</dbReference>
<accession>A0A1Z1C424</accession>
<sequence>MGKDMDLKLSELPDELVSNPQHPRSDFSAIGRNDYMIVLVTGEKVIPHVLESSLSEFRDIKAAIAFGDGQFELGVIVEPQSPIDNDRHRAFVSSIWSLIVEINTRMDGYAHISAPAAVVVLGPNLSLPRLDKGSIMRKETYRTFEEEIS</sequence>
<dbReference type="EMBL" id="MG777490">
    <property type="protein sequence ID" value="AUW31046.1"/>
    <property type="molecule type" value="Genomic_DNA"/>
</dbReference>
<evidence type="ECO:0000313" key="1">
    <source>
        <dbReference type="EMBL" id="ANM86325.1"/>
    </source>
</evidence>
<name>A0A1Z1C424_CLAUC</name>
<reference evidence="1" key="1">
    <citation type="submission" date="2016-05" db="EMBL/GenBank/DDBJ databases">
        <title>Lichen genome sequencing reveals its rich biosynthetic potential.</title>
        <authorList>
            <person name="Bertrand R.L."/>
            <person name="Abdel-Hameed M."/>
            <person name="Sorensen J.L."/>
        </authorList>
    </citation>
    <scope>NUCLEOTIDE SEQUENCE</scope>
</reference>
<dbReference type="Pfam" id="PF23562">
    <property type="entry name" value="AMP-binding_C_3"/>
    <property type="match status" value="1"/>
</dbReference>